<evidence type="ECO:0000313" key="9">
    <source>
        <dbReference type="Proteomes" id="UP001518976"/>
    </source>
</evidence>
<evidence type="ECO:0000256" key="1">
    <source>
        <dbReference type="ARBA" id="ARBA00010641"/>
    </source>
</evidence>
<evidence type="ECO:0000256" key="3">
    <source>
        <dbReference type="ARBA" id="ARBA00023082"/>
    </source>
</evidence>
<feature type="region of interest" description="Disordered" evidence="5">
    <location>
        <begin position="106"/>
        <end position="156"/>
    </location>
</feature>
<dbReference type="RefSeq" id="WP_209268574.1">
    <property type="nucleotide sequence ID" value="NZ_JAFFZN010000043.1"/>
</dbReference>
<organism evidence="8 9">
    <name type="scientific">Streptomyces spirodelae</name>
    <dbReference type="NCBI Taxonomy" id="2812904"/>
    <lineage>
        <taxon>Bacteria</taxon>
        <taxon>Bacillati</taxon>
        <taxon>Actinomycetota</taxon>
        <taxon>Actinomycetes</taxon>
        <taxon>Kitasatosporales</taxon>
        <taxon>Streptomycetaceae</taxon>
        <taxon>Streptomyces</taxon>
    </lineage>
</organism>
<dbReference type="InterPro" id="IPR013325">
    <property type="entry name" value="RNA_pol_sigma_r2"/>
</dbReference>
<dbReference type="NCBIfam" id="TIGR02952">
    <property type="entry name" value="Sig70_famx2"/>
    <property type="match status" value="1"/>
</dbReference>
<evidence type="ECO:0000259" key="6">
    <source>
        <dbReference type="Pfam" id="PF04542"/>
    </source>
</evidence>
<feature type="domain" description="RNA polymerase sigma-70 region 2" evidence="6">
    <location>
        <begin position="175"/>
        <end position="242"/>
    </location>
</feature>
<reference evidence="8 9" key="1">
    <citation type="submission" date="2021-02" db="EMBL/GenBank/DDBJ databases">
        <title>Streptomyces spirodelae sp. nov., isolated from duckweed.</title>
        <authorList>
            <person name="Saimee Y."/>
            <person name="Duangmal K."/>
        </authorList>
    </citation>
    <scope>NUCLEOTIDE SEQUENCE [LARGE SCALE GENOMIC DNA]</scope>
    <source>
        <strain evidence="8 9">DW4-2</strain>
    </source>
</reference>
<comment type="similarity">
    <text evidence="1">Belongs to the sigma-70 factor family. ECF subfamily.</text>
</comment>
<dbReference type="EMBL" id="JAFFZN010000043">
    <property type="protein sequence ID" value="MBO8189816.1"/>
    <property type="molecule type" value="Genomic_DNA"/>
</dbReference>
<keyword evidence="9" id="KW-1185">Reference proteome</keyword>
<feature type="domain" description="RNA polymerase sigma factor 70 region 4 type 2" evidence="7">
    <location>
        <begin position="274"/>
        <end position="325"/>
    </location>
</feature>
<evidence type="ECO:0000256" key="4">
    <source>
        <dbReference type="ARBA" id="ARBA00023163"/>
    </source>
</evidence>
<dbReference type="InterPro" id="IPR013249">
    <property type="entry name" value="RNA_pol_sigma70_r4_t2"/>
</dbReference>
<keyword evidence="4" id="KW-0804">Transcription</keyword>
<dbReference type="InterPro" id="IPR036388">
    <property type="entry name" value="WH-like_DNA-bd_sf"/>
</dbReference>
<keyword evidence="2" id="KW-0805">Transcription regulation</keyword>
<evidence type="ECO:0000256" key="2">
    <source>
        <dbReference type="ARBA" id="ARBA00023015"/>
    </source>
</evidence>
<comment type="caution">
    <text evidence="8">The sequence shown here is derived from an EMBL/GenBank/DDBJ whole genome shotgun (WGS) entry which is preliminary data.</text>
</comment>
<dbReference type="PANTHER" id="PTHR43133:SF57">
    <property type="entry name" value="RNA POLYMERASE SIGMA-70 FACTOR"/>
    <property type="match status" value="1"/>
</dbReference>
<dbReference type="InterPro" id="IPR014284">
    <property type="entry name" value="RNA_pol_sigma-70_dom"/>
</dbReference>
<dbReference type="Pfam" id="PF04542">
    <property type="entry name" value="Sigma70_r2"/>
    <property type="match status" value="1"/>
</dbReference>
<name>A0ABS3X400_9ACTN</name>
<proteinExistence type="inferred from homology"/>
<evidence type="ECO:0000313" key="8">
    <source>
        <dbReference type="EMBL" id="MBO8189816.1"/>
    </source>
</evidence>
<dbReference type="Proteomes" id="UP001518976">
    <property type="component" value="Unassembled WGS sequence"/>
</dbReference>
<dbReference type="InterPro" id="IPR013324">
    <property type="entry name" value="RNA_pol_sigma_r3/r4-like"/>
</dbReference>
<dbReference type="InterPro" id="IPR014298">
    <property type="entry name" value="BldN-like"/>
</dbReference>
<dbReference type="PANTHER" id="PTHR43133">
    <property type="entry name" value="RNA POLYMERASE ECF-TYPE SIGMA FACTO"/>
    <property type="match status" value="1"/>
</dbReference>
<keyword evidence="3" id="KW-0731">Sigma factor</keyword>
<dbReference type="Gene3D" id="1.10.1740.10">
    <property type="match status" value="1"/>
</dbReference>
<dbReference type="Pfam" id="PF08281">
    <property type="entry name" value="Sigma70_r4_2"/>
    <property type="match status" value="1"/>
</dbReference>
<gene>
    <name evidence="8" type="ORF">JW592_30860</name>
</gene>
<feature type="compositionally biased region" description="Low complexity" evidence="5">
    <location>
        <begin position="106"/>
        <end position="150"/>
    </location>
</feature>
<evidence type="ECO:0000259" key="7">
    <source>
        <dbReference type="Pfam" id="PF08281"/>
    </source>
</evidence>
<dbReference type="CDD" id="cd06171">
    <property type="entry name" value="Sigma70_r4"/>
    <property type="match status" value="1"/>
</dbReference>
<dbReference type="SUPFAM" id="SSF88659">
    <property type="entry name" value="Sigma3 and sigma4 domains of RNA polymerase sigma factors"/>
    <property type="match status" value="1"/>
</dbReference>
<dbReference type="Gene3D" id="1.10.10.10">
    <property type="entry name" value="Winged helix-like DNA-binding domain superfamily/Winged helix DNA-binding domain"/>
    <property type="match status" value="1"/>
</dbReference>
<sequence>MYPHVGVDASGLATLRTTVIDQLRAFVPTAYAVPALAATTATVPAGTSTVPTGPCHALARRAARALTPAADPAAPAASPAVTSRTTASTAASAASTTALSTASAASAASPASSSSPAAARTNAAVASRTSTASGRRARGTGTTARRPAASDTDSRRMMDLVERAQDGEAEAFGRLYDQYSDTVYRYIYYRVGGRATAEDLTSETFLRALRRIGTFTWQGRDFGAWLVTIARNLVADHFKSSRFRLEVTTGEMLDANEVERSPEESVLESLSNAALLEAVRKLNPQQQECVTLRFLQGLSVAETARVMGKNEGAIKTLQYRAVRTLARLLPDDAR</sequence>
<evidence type="ECO:0000256" key="5">
    <source>
        <dbReference type="SAM" id="MobiDB-lite"/>
    </source>
</evidence>
<protein>
    <submittedName>
        <fullName evidence="8">Sigma-70 family RNA polymerase sigma factor</fullName>
    </submittedName>
</protein>
<dbReference type="InterPro" id="IPR007627">
    <property type="entry name" value="RNA_pol_sigma70_r2"/>
</dbReference>
<accession>A0ABS3X400</accession>
<dbReference type="InterPro" id="IPR039425">
    <property type="entry name" value="RNA_pol_sigma-70-like"/>
</dbReference>
<dbReference type="SUPFAM" id="SSF88946">
    <property type="entry name" value="Sigma2 domain of RNA polymerase sigma factors"/>
    <property type="match status" value="1"/>
</dbReference>
<dbReference type="NCBIfam" id="TIGR02937">
    <property type="entry name" value="sigma70-ECF"/>
    <property type="match status" value="1"/>
</dbReference>